<evidence type="ECO:0000256" key="3">
    <source>
        <dbReference type="ARBA" id="ARBA00022617"/>
    </source>
</evidence>
<organism evidence="9 10">
    <name type="scientific">Apiospora kogelbergensis</name>
    <dbReference type="NCBI Taxonomy" id="1337665"/>
    <lineage>
        <taxon>Eukaryota</taxon>
        <taxon>Fungi</taxon>
        <taxon>Dikarya</taxon>
        <taxon>Ascomycota</taxon>
        <taxon>Pezizomycotina</taxon>
        <taxon>Sordariomycetes</taxon>
        <taxon>Xylariomycetidae</taxon>
        <taxon>Amphisphaeriales</taxon>
        <taxon>Apiosporaceae</taxon>
        <taxon>Apiospora</taxon>
    </lineage>
</organism>
<keyword evidence="3 7" id="KW-0349">Heme</keyword>
<feature type="binding site" description="axial binding residue" evidence="7">
    <location>
        <position position="387"/>
    </location>
    <ligand>
        <name>heme</name>
        <dbReference type="ChEBI" id="CHEBI:30413"/>
    </ligand>
    <ligandPart>
        <name>Fe</name>
        <dbReference type="ChEBI" id="CHEBI:18248"/>
    </ligandPart>
</feature>
<evidence type="ECO:0000256" key="5">
    <source>
        <dbReference type="ARBA" id="ARBA00023004"/>
    </source>
</evidence>
<dbReference type="PRINTS" id="PR00465">
    <property type="entry name" value="EP450IV"/>
</dbReference>
<evidence type="ECO:0000256" key="4">
    <source>
        <dbReference type="ARBA" id="ARBA00022723"/>
    </source>
</evidence>
<evidence type="ECO:0000256" key="7">
    <source>
        <dbReference type="PIRSR" id="PIRSR602403-1"/>
    </source>
</evidence>
<dbReference type="GO" id="GO:0016705">
    <property type="term" value="F:oxidoreductase activity, acting on paired donors, with incorporation or reduction of molecular oxygen"/>
    <property type="evidence" value="ECO:0007669"/>
    <property type="project" value="InterPro"/>
</dbReference>
<keyword evidence="6" id="KW-0560">Oxidoreductase</keyword>
<dbReference type="GO" id="GO:0005506">
    <property type="term" value="F:iron ion binding"/>
    <property type="evidence" value="ECO:0007669"/>
    <property type="project" value="InterPro"/>
</dbReference>
<comment type="similarity">
    <text evidence="2">Belongs to the cytochrome P450 family.</text>
</comment>
<keyword evidence="10" id="KW-1185">Reference proteome</keyword>
<evidence type="ECO:0000256" key="1">
    <source>
        <dbReference type="ARBA" id="ARBA00001971"/>
    </source>
</evidence>
<dbReference type="InterPro" id="IPR050529">
    <property type="entry name" value="CYP450_sterol_14alpha_dmase"/>
</dbReference>
<dbReference type="CDD" id="cd11040">
    <property type="entry name" value="CYP7_CYP8-like"/>
    <property type="match status" value="1"/>
</dbReference>
<dbReference type="Pfam" id="PF00067">
    <property type="entry name" value="p450"/>
    <property type="match status" value="1"/>
</dbReference>
<dbReference type="GO" id="GO:0008395">
    <property type="term" value="F:steroid hydroxylase activity"/>
    <property type="evidence" value="ECO:0007669"/>
    <property type="project" value="TreeGrafter"/>
</dbReference>
<dbReference type="PANTHER" id="PTHR24304:SF2">
    <property type="entry name" value="24-HYDROXYCHOLESTEROL 7-ALPHA-HYDROXYLASE"/>
    <property type="match status" value="1"/>
</dbReference>
<keyword evidence="5 7" id="KW-0408">Iron</keyword>
<evidence type="ECO:0008006" key="11">
    <source>
        <dbReference type="Google" id="ProtNLM"/>
    </source>
</evidence>
<evidence type="ECO:0000256" key="8">
    <source>
        <dbReference type="SAM" id="MobiDB-lite"/>
    </source>
</evidence>
<feature type="region of interest" description="Disordered" evidence="8">
    <location>
        <begin position="418"/>
        <end position="457"/>
    </location>
</feature>
<reference evidence="9 10" key="1">
    <citation type="submission" date="2023-01" db="EMBL/GenBank/DDBJ databases">
        <title>Analysis of 21 Apiospora genomes using comparative genomics revels a genus with tremendous synthesis potential of carbohydrate active enzymes and secondary metabolites.</title>
        <authorList>
            <person name="Sorensen T."/>
        </authorList>
    </citation>
    <scope>NUCLEOTIDE SEQUENCE [LARGE SCALE GENOMIC DNA]</scope>
    <source>
        <strain evidence="9 10">CBS 117206</strain>
    </source>
</reference>
<dbReference type="SUPFAM" id="SSF48264">
    <property type="entry name" value="Cytochrome P450"/>
    <property type="match status" value="1"/>
</dbReference>
<evidence type="ECO:0000313" key="10">
    <source>
        <dbReference type="Proteomes" id="UP001392437"/>
    </source>
</evidence>
<keyword evidence="6" id="KW-0503">Monooxygenase</keyword>
<accession>A0AAW0QHV1</accession>
<comment type="caution">
    <text evidence="9">The sequence shown here is derived from an EMBL/GenBank/DDBJ whole genome shotgun (WGS) entry which is preliminary data.</text>
</comment>
<keyword evidence="4 7" id="KW-0479">Metal-binding</keyword>
<dbReference type="AlphaFoldDB" id="A0AAW0QHV1"/>
<sequence length="476" mass="52557">ALLTPTIRRYFGDARESYSLYIAGTRIYICSSPEGVASLLGNTTTVANQNIINLIRWIGVSEESVTRFFQIDTAAKHNTGMGKPQAPASMMDEFHRRQLKSGERVEKLFHEGLLPEVDQILQGILEDGAKSVDGTSMSLLSICSDMFIGGTITAFLGDQVRESRPALVDSFVIWERTCWKWAFQMPAVLSRDMLQARDGMVAAFVDYLDIPADDRQDAAYFTKATEAMLRDVGICNNEDIARIFVVQFFNILSNVYKAAFWTIAYMVYEPSLIGSIRSEIAPAVQNGQVQDESFLSKSCPLLDALMSETFRLTVASSLGRDVIGPTPVGGKILQPGSVLMLPVHQLHFDPSVWGPNARAMDLGRLARDPKLYASRSYRPFGGGHSLCPARFFVKRAIGYAVASLVAKFDVHVDIERTRQKVGTRPSSRKQGQSVREAGGIDSINFPRVDLSKPSPGASLPVVQGEDVYVVLKQRSR</sequence>
<evidence type="ECO:0000256" key="2">
    <source>
        <dbReference type="ARBA" id="ARBA00010617"/>
    </source>
</evidence>
<dbReference type="Proteomes" id="UP001392437">
    <property type="component" value="Unassembled WGS sequence"/>
</dbReference>
<dbReference type="EMBL" id="JAQQWP010000009">
    <property type="protein sequence ID" value="KAK8101941.1"/>
    <property type="molecule type" value="Genomic_DNA"/>
</dbReference>
<dbReference type="Gene3D" id="1.10.630.10">
    <property type="entry name" value="Cytochrome P450"/>
    <property type="match status" value="1"/>
</dbReference>
<dbReference type="InterPro" id="IPR001128">
    <property type="entry name" value="Cyt_P450"/>
</dbReference>
<evidence type="ECO:0000256" key="6">
    <source>
        <dbReference type="ARBA" id="ARBA00023033"/>
    </source>
</evidence>
<name>A0AAW0QHV1_9PEZI</name>
<gene>
    <name evidence="9" type="ORF">PG999_012315</name>
</gene>
<comment type="cofactor">
    <cofactor evidence="1 7">
        <name>heme</name>
        <dbReference type="ChEBI" id="CHEBI:30413"/>
    </cofactor>
</comment>
<dbReference type="PANTHER" id="PTHR24304">
    <property type="entry name" value="CYTOCHROME P450 FAMILY 7"/>
    <property type="match status" value="1"/>
</dbReference>
<proteinExistence type="inferred from homology"/>
<feature type="non-terminal residue" evidence="9">
    <location>
        <position position="1"/>
    </location>
</feature>
<dbReference type="InterPro" id="IPR036396">
    <property type="entry name" value="Cyt_P450_sf"/>
</dbReference>
<protein>
    <recommendedName>
        <fullName evidence="11">Cytochrome P450</fullName>
    </recommendedName>
</protein>
<evidence type="ECO:0000313" key="9">
    <source>
        <dbReference type="EMBL" id="KAK8101941.1"/>
    </source>
</evidence>
<dbReference type="GO" id="GO:0020037">
    <property type="term" value="F:heme binding"/>
    <property type="evidence" value="ECO:0007669"/>
    <property type="project" value="InterPro"/>
</dbReference>
<dbReference type="InterPro" id="IPR002403">
    <property type="entry name" value="Cyt_P450_E_grp-IV"/>
</dbReference>
<feature type="compositionally biased region" description="Polar residues" evidence="8">
    <location>
        <begin position="424"/>
        <end position="433"/>
    </location>
</feature>